<gene>
    <name evidence="1" type="ORF">CDAR_548071</name>
</gene>
<dbReference type="EMBL" id="BPLQ01014581">
    <property type="protein sequence ID" value="GIY81159.1"/>
    <property type="molecule type" value="Genomic_DNA"/>
</dbReference>
<comment type="caution">
    <text evidence="1">The sequence shown here is derived from an EMBL/GenBank/DDBJ whole genome shotgun (WGS) entry which is preliminary data.</text>
</comment>
<protein>
    <submittedName>
        <fullName evidence="1">Uncharacterized protein</fullName>
    </submittedName>
</protein>
<dbReference type="AlphaFoldDB" id="A0AAV4WG43"/>
<proteinExistence type="predicted"/>
<keyword evidence="2" id="KW-1185">Reference proteome</keyword>
<name>A0AAV4WG43_9ARAC</name>
<organism evidence="1 2">
    <name type="scientific">Caerostris darwini</name>
    <dbReference type="NCBI Taxonomy" id="1538125"/>
    <lineage>
        <taxon>Eukaryota</taxon>
        <taxon>Metazoa</taxon>
        <taxon>Ecdysozoa</taxon>
        <taxon>Arthropoda</taxon>
        <taxon>Chelicerata</taxon>
        <taxon>Arachnida</taxon>
        <taxon>Araneae</taxon>
        <taxon>Araneomorphae</taxon>
        <taxon>Entelegynae</taxon>
        <taxon>Araneoidea</taxon>
        <taxon>Araneidae</taxon>
        <taxon>Caerostris</taxon>
    </lineage>
</organism>
<evidence type="ECO:0000313" key="2">
    <source>
        <dbReference type="Proteomes" id="UP001054837"/>
    </source>
</evidence>
<reference evidence="1 2" key="1">
    <citation type="submission" date="2021-06" db="EMBL/GenBank/DDBJ databases">
        <title>Caerostris darwini draft genome.</title>
        <authorList>
            <person name="Kono N."/>
            <person name="Arakawa K."/>
        </authorList>
    </citation>
    <scope>NUCLEOTIDE SEQUENCE [LARGE SCALE GENOMIC DNA]</scope>
</reference>
<dbReference type="Proteomes" id="UP001054837">
    <property type="component" value="Unassembled WGS sequence"/>
</dbReference>
<evidence type="ECO:0000313" key="1">
    <source>
        <dbReference type="EMBL" id="GIY81159.1"/>
    </source>
</evidence>
<accession>A0AAV4WG43</accession>
<sequence length="94" mass="10903">MNDGSRTLKSEPESKIDYLKLSLQRFLSFQINWKFITTIGEELITESFLQRHGQEDTKVLPKVSSDRWDWPEQSERDKGPEAIIKTILLCPPPA</sequence>